<protein>
    <recommendedName>
        <fullName evidence="6">HYDIN/VesB/CFA65-like Ig-like domain-containing protein</fullName>
    </recommendedName>
</protein>
<evidence type="ECO:0000256" key="2">
    <source>
        <dbReference type="ARBA" id="ARBA00004496"/>
    </source>
</evidence>
<organism evidence="7 8">
    <name type="scientific">Wenzhouxiangella marina</name>
    <dbReference type="NCBI Taxonomy" id="1579979"/>
    <lineage>
        <taxon>Bacteria</taxon>
        <taxon>Pseudomonadati</taxon>
        <taxon>Pseudomonadota</taxon>
        <taxon>Gammaproteobacteria</taxon>
        <taxon>Chromatiales</taxon>
        <taxon>Wenzhouxiangellaceae</taxon>
        <taxon>Wenzhouxiangella</taxon>
    </lineage>
</organism>
<evidence type="ECO:0000256" key="3">
    <source>
        <dbReference type="ARBA" id="ARBA00022490"/>
    </source>
</evidence>
<dbReference type="EMBL" id="CP012154">
    <property type="protein sequence ID" value="AKS41053.1"/>
    <property type="molecule type" value="Genomic_DNA"/>
</dbReference>
<dbReference type="Pfam" id="PF22544">
    <property type="entry name" value="HYDIN_VesB_CFA65-like_Ig"/>
    <property type="match status" value="1"/>
</dbReference>
<evidence type="ECO:0000259" key="6">
    <source>
        <dbReference type="Pfam" id="PF22544"/>
    </source>
</evidence>
<dbReference type="NCBIfam" id="NF012200">
    <property type="entry name" value="choice_anch_D"/>
    <property type="match status" value="2"/>
</dbReference>
<comment type="subcellular location">
    <subcellularLocation>
        <location evidence="1">Cell projection</location>
        <location evidence="1">Cilium</location>
    </subcellularLocation>
    <subcellularLocation>
        <location evidence="2">Cytoplasm</location>
    </subcellularLocation>
</comment>
<keyword evidence="4" id="KW-0969">Cilium</keyword>
<dbReference type="AlphaFoldDB" id="A0A0K0XTP3"/>
<dbReference type="GO" id="GO:0005737">
    <property type="term" value="C:cytoplasm"/>
    <property type="evidence" value="ECO:0007669"/>
    <property type="project" value="UniProtKB-SubCell"/>
</dbReference>
<name>A0A0K0XTP3_9GAMM</name>
<feature type="domain" description="HYDIN/VesB/CFA65-like Ig-like" evidence="6">
    <location>
        <begin position="269"/>
        <end position="368"/>
    </location>
</feature>
<dbReference type="InterPro" id="IPR053879">
    <property type="entry name" value="HYDIN_VesB_CFA65-like_Ig"/>
</dbReference>
<dbReference type="Gene3D" id="2.60.40.10">
    <property type="entry name" value="Immunoglobulins"/>
    <property type="match status" value="3"/>
</dbReference>
<proteinExistence type="predicted"/>
<sequence length="519" mass="50856">MKTLKNALFCAAGAMLFASTAQAQTWVFDDVIAAEGSATVDVPWTFTAGGGAQANSVDVSFGGILTGVDLTDCLLVENSDLAACNDIGGGVVRIAFTGLGNPVGDANGILRFTLDGAAVDGDSAPVDAEPAPGGSDVPPIITDGSVTVQGVTAILNVTPATINFGNQQTGTTSGPQTVTVSNDGTDGIDLTLSAINFTGDFSQSGGSCTPTSVLADGASCTIDVVFSPTVDGAAAGSVVVVSDAATVTNDTVTLDGQGVPGPQSTLTVTPDPMAFGVVDLGAMPATDTFIAENTGAGGSSLTISAVALATGAEFTITSDGCTGTTLNAGDTCSVGIQFNSAVNGVFADTATFTSDANNNPTPAIAITGEADSTAVLAVNPPFGPVNLGFGPAGSTVSANGSLSNSGSADGAFSCSLGGPDAAVFSTNPAPLAGTVTAGGSVPFSISCNIPTSGLDGDTYSATLTCTSADDANFNGTHDLSCGVANAPALPVPTMQPWALVLFGMLMLMVGGLSIRFFRG</sequence>
<keyword evidence="5" id="KW-0966">Cell projection</keyword>
<dbReference type="InterPro" id="IPR013783">
    <property type="entry name" value="Ig-like_fold"/>
</dbReference>
<keyword evidence="3" id="KW-0963">Cytoplasm</keyword>
<reference evidence="7 8" key="1">
    <citation type="submission" date="2015-07" db="EMBL/GenBank/DDBJ databases">
        <authorList>
            <person name="Noorani M."/>
        </authorList>
    </citation>
    <scope>NUCLEOTIDE SEQUENCE [LARGE SCALE GENOMIC DNA]</scope>
    <source>
        <strain evidence="7 8">KCTC 42284</strain>
    </source>
</reference>
<dbReference type="KEGG" id="wma:WM2015_672"/>
<gene>
    <name evidence="7" type="ORF">WM2015_672</name>
</gene>
<evidence type="ECO:0000313" key="7">
    <source>
        <dbReference type="EMBL" id="AKS41053.1"/>
    </source>
</evidence>
<dbReference type="RefSeq" id="WP_082169397.1">
    <property type="nucleotide sequence ID" value="NZ_CP012154.1"/>
</dbReference>
<evidence type="ECO:0000256" key="1">
    <source>
        <dbReference type="ARBA" id="ARBA00004138"/>
    </source>
</evidence>
<evidence type="ECO:0000256" key="4">
    <source>
        <dbReference type="ARBA" id="ARBA00023069"/>
    </source>
</evidence>
<dbReference type="STRING" id="1579979.WM2015_672"/>
<dbReference type="Proteomes" id="UP000066624">
    <property type="component" value="Chromosome"/>
</dbReference>
<keyword evidence="8" id="KW-1185">Reference proteome</keyword>
<dbReference type="OrthoDB" id="9814204at2"/>
<accession>A0A0K0XTP3</accession>
<evidence type="ECO:0000313" key="8">
    <source>
        <dbReference type="Proteomes" id="UP000066624"/>
    </source>
</evidence>
<evidence type="ECO:0000256" key="5">
    <source>
        <dbReference type="ARBA" id="ARBA00023273"/>
    </source>
</evidence>